<name>A0A0D3IDJ1_EMIH1</name>
<protein>
    <recommendedName>
        <fullName evidence="3">Fe2OG dioxygenase domain-containing protein</fullName>
    </recommendedName>
</protein>
<dbReference type="Proteomes" id="UP000013827">
    <property type="component" value="Unassembled WGS sequence"/>
</dbReference>
<dbReference type="eggNOG" id="ENOG502SWWI">
    <property type="taxonomic scope" value="Eukaryota"/>
</dbReference>
<proteinExistence type="predicted"/>
<dbReference type="AlphaFoldDB" id="A0A0D3IDJ1"/>
<sequence>MEMPAAGSSPDSVDGLAEHQLDFRDLDALTSLIGHEAVTRLKQLPTEFARLKPRAKGLGGRASALRVSSVFVRRYTADTRPWFMFHHDVPPLTANVALAGDCCHEGGRLLGLFANAVQLVEREEGEVTVHAKGLLHGVTRMRSGVRYSLIIFYREREGVRSFVDGDEE</sequence>
<dbReference type="KEGG" id="ehx:EMIHUDRAFT_216732"/>
<dbReference type="Gene3D" id="2.60.120.620">
    <property type="entry name" value="q2cbj1_9rhob like domain"/>
    <property type="match status" value="1"/>
</dbReference>
<dbReference type="HOGENOM" id="CLU_1589493_0_0_1"/>
<dbReference type="GeneID" id="17255455"/>
<keyword evidence="2" id="KW-1185">Reference proteome</keyword>
<reference evidence="1" key="2">
    <citation type="submission" date="2024-10" db="UniProtKB">
        <authorList>
            <consortium name="EnsemblProtists"/>
        </authorList>
    </citation>
    <scope>IDENTIFICATION</scope>
</reference>
<reference evidence="2" key="1">
    <citation type="journal article" date="2013" name="Nature">
        <title>Pan genome of the phytoplankton Emiliania underpins its global distribution.</title>
        <authorList>
            <person name="Read B.A."/>
            <person name="Kegel J."/>
            <person name="Klute M.J."/>
            <person name="Kuo A."/>
            <person name="Lefebvre S.C."/>
            <person name="Maumus F."/>
            <person name="Mayer C."/>
            <person name="Miller J."/>
            <person name="Monier A."/>
            <person name="Salamov A."/>
            <person name="Young J."/>
            <person name="Aguilar M."/>
            <person name="Claverie J.M."/>
            <person name="Frickenhaus S."/>
            <person name="Gonzalez K."/>
            <person name="Herman E.K."/>
            <person name="Lin Y.C."/>
            <person name="Napier J."/>
            <person name="Ogata H."/>
            <person name="Sarno A.F."/>
            <person name="Shmutz J."/>
            <person name="Schroeder D."/>
            <person name="de Vargas C."/>
            <person name="Verret F."/>
            <person name="von Dassow P."/>
            <person name="Valentin K."/>
            <person name="Van de Peer Y."/>
            <person name="Wheeler G."/>
            <person name="Dacks J.B."/>
            <person name="Delwiche C.F."/>
            <person name="Dyhrman S.T."/>
            <person name="Glockner G."/>
            <person name="John U."/>
            <person name="Richards T."/>
            <person name="Worden A.Z."/>
            <person name="Zhang X."/>
            <person name="Grigoriev I.V."/>
            <person name="Allen A.E."/>
            <person name="Bidle K."/>
            <person name="Borodovsky M."/>
            <person name="Bowler C."/>
            <person name="Brownlee C."/>
            <person name="Cock J.M."/>
            <person name="Elias M."/>
            <person name="Gladyshev V.N."/>
            <person name="Groth M."/>
            <person name="Guda C."/>
            <person name="Hadaegh A."/>
            <person name="Iglesias-Rodriguez M.D."/>
            <person name="Jenkins J."/>
            <person name="Jones B.M."/>
            <person name="Lawson T."/>
            <person name="Leese F."/>
            <person name="Lindquist E."/>
            <person name="Lobanov A."/>
            <person name="Lomsadze A."/>
            <person name="Malik S.B."/>
            <person name="Marsh M.E."/>
            <person name="Mackinder L."/>
            <person name="Mock T."/>
            <person name="Mueller-Roeber B."/>
            <person name="Pagarete A."/>
            <person name="Parker M."/>
            <person name="Probert I."/>
            <person name="Quesneville H."/>
            <person name="Raines C."/>
            <person name="Rensing S.A."/>
            <person name="Riano-Pachon D.M."/>
            <person name="Richier S."/>
            <person name="Rokitta S."/>
            <person name="Shiraiwa Y."/>
            <person name="Soanes D.M."/>
            <person name="van der Giezen M."/>
            <person name="Wahlund T.M."/>
            <person name="Williams B."/>
            <person name="Wilson W."/>
            <person name="Wolfe G."/>
            <person name="Wurch L.L."/>
        </authorList>
    </citation>
    <scope>NUCLEOTIDE SEQUENCE</scope>
</reference>
<evidence type="ECO:0008006" key="3">
    <source>
        <dbReference type="Google" id="ProtNLM"/>
    </source>
</evidence>
<organism evidence="1 2">
    <name type="scientific">Emiliania huxleyi (strain CCMP1516)</name>
    <dbReference type="NCBI Taxonomy" id="280463"/>
    <lineage>
        <taxon>Eukaryota</taxon>
        <taxon>Haptista</taxon>
        <taxon>Haptophyta</taxon>
        <taxon>Prymnesiophyceae</taxon>
        <taxon>Isochrysidales</taxon>
        <taxon>Noelaerhabdaceae</taxon>
        <taxon>Emiliania</taxon>
    </lineage>
</organism>
<evidence type="ECO:0000313" key="1">
    <source>
        <dbReference type="EnsemblProtists" id="EOD09326"/>
    </source>
</evidence>
<dbReference type="RefSeq" id="XP_005761755.1">
    <property type="nucleotide sequence ID" value="XM_005761698.1"/>
</dbReference>
<accession>A0A0D3IDJ1</accession>
<evidence type="ECO:0000313" key="2">
    <source>
        <dbReference type="Proteomes" id="UP000013827"/>
    </source>
</evidence>
<dbReference type="PaxDb" id="2903-EOD09326"/>
<dbReference type="EnsemblProtists" id="EOD09326">
    <property type="protein sequence ID" value="EOD09326"/>
    <property type="gene ID" value="EMIHUDRAFT_216732"/>
</dbReference>